<evidence type="ECO:0000259" key="2">
    <source>
        <dbReference type="Pfam" id="PF01551"/>
    </source>
</evidence>
<accession>A0A0A7EHZ3</accession>
<evidence type="ECO:0000313" key="3">
    <source>
        <dbReference type="EMBL" id="AIY65587.1"/>
    </source>
</evidence>
<dbReference type="Pfam" id="PF01551">
    <property type="entry name" value="Peptidase_M23"/>
    <property type="match status" value="1"/>
</dbReference>
<dbReference type="PANTHER" id="PTHR21666">
    <property type="entry name" value="PEPTIDASE-RELATED"/>
    <property type="match status" value="1"/>
</dbReference>
<dbReference type="InterPro" id="IPR050570">
    <property type="entry name" value="Cell_wall_metabolism_enzyme"/>
</dbReference>
<dbReference type="AlphaFoldDB" id="A0A0A7EHZ3"/>
<evidence type="ECO:0000313" key="4">
    <source>
        <dbReference type="Proteomes" id="UP000030341"/>
    </source>
</evidence>
<dbReference type="STRING" id="1348114.OM33_10775"/>
<proteinExistence type="predicted"/>
<protein>
    <submittedName>
        <fullName evidence="3">Peptidase</fullName>
    </submittedName>
</protein>
<sequence>MLKRLLALTLCVFSSANALELKGHLTQGGLVTGQLTNVKQVKLNDTNLAITPGGHFVFGFGRDEALTHTLSWQTSDGQWHKQPLIITKRDYDIDKITGVEKKYVSPPKSVLERTRKEAKAVKEARNTFSHREDFLSPLYRPATGRISGVYGSQRYFNGTPKRPHFGLDIANKTGTPIYAPVSGKVVFANNDLYYSGGTLILDHGYGVTTTYIHLHKLHVKAGQEVKLGDKIAEIGATGRVTGPHLDWRLNWGQVRLDPALLMQVELASKQK</sequence>
<reference evidence="3 4" key="1">
    <citation type="submission" date="2014-11" db="EMBL/GenBank/DDBJ databases">
        <title>Complete Genome Sequence of Pseudoalteromonas sp. Strain OCN003 Isolated from Kaneohe Bay, Oahu, Hawaii.</title>
        <authorList>
            <person name="Beurmann S."/>
            <person name="Videau P."/>
            <person name="Ushijima B."/>
            <person name="Smith A.M."/>
            <person name="Aeby G.S."/>
            <person name="Callahan S.M."/>
            <person name="Belcaid M."/>
        </authorList>
    </citation>
    <scope>NUCLEOTIDE SEQUENCE [LARGE SCALE GENOMIC DNA]</scope>
    <source>
        <strain evidence="3 4">OCN003</strain>
    </source>
</reference>
<dbReference type="eggNOG" id="COG0739">
    <property type="taxonomic scope" value="Bacteria"/>
</dbReference>
<feature type="chain" id="PRO_5002026991" evidence="1">
    <location>
        <begin position="19"/>
        <end position="271"/>
    </location>
</feature>
<keyword evidence="1" id="KW-0732">Signal</keyword>
<dbReference type="RefSeq" id="WP_038641599.1">
    <property type="nucleotide sequence ID" value="NZ_CP009888.1"/>
</dbReference>
<dbReference type="InterPro" id="IPR011055">
    <property type="entry name" value="Dup_hybrid_motif"/>
</dbReference>
<dbReference type="OrthoDB" id="9805070at2"/>
<dbReference type="InterPro" id="IPR016047">
    <property type="entry name" value="M23ase_b-sheet_dom"/>
</dbReference>
<keyword evidence="4" id="KW-1185">Reference proteome</keyword>
<dbReference type="EMBL" id="CP009888">
    <property type="protein sequence ID" value="AIY65587.1"/>
    <property type="molecule type" value="Genomic_DNA"/>
</dbReference>
<evidence type="ECO:0000256" key="1">
    <source>
        <dbReference type="SAM" id="SignalP"/>
    </source>
</evidence>
<dbReference type="HOGENOM" id="CLU_029425_5_5_6"/>
<feature type="signal peptide" evidence="1">
    <location>
        <begin position="1"/>
        <end position="18"/>
    </location>
</feature>
<feature type="domain" description="M23ase beta-sheet core" evidence="2">
    <location>
        <begin position="163"/>
        <end position="258"/>
    </location>
</feature>
<dbReference type="KEGG" id="pseo:OM33_10775"/>
<name>A0A0A7EHZ3_9GAMM</name>
<dbReference type="FunFam" id="2.70.70.10:FF:000019">
    <property type="entry name" value="M23 family peptidase"/>
    <property type="match status" value="1"/>
</dbReference>
<dbReference type="CDD" id="cd12797">
    <property type="entry name" value="M23_peptidase"/>
    <property type="match status" value="1"/>
</dbReference>
<dbReference type="GO" id="GO:0004222">
    <property type="term" value="F:metalloendopeptidase activity"/>
    <property type="evidence" value="ECO:0007669"/>
    <property type="project" value="TreeGrafter"/>
</dbReference>
<gene>
    <name evidence="3" type="ORF">OM33_10775</name>
</gene>
<dbReference type="Gene3D" id="2.70.70.10">
    <property type="entry name" value="Glucose Permease (Domain IIA)"/>
    <property type="match status" value="1"/>
</dbReference>
<organism evidence="3 4">
    <name type="scientific">Pseudoalteromonas piratica</name>
    <dbReference type="NCBI Taxonomy" id="1348114"/>
    <lineage>
        <taxon>Bacteria</taxon>
        <taxon>Pseudomonadati</taxon>
        <taxon>Pseudomonadota</taxon>
        <taxon>Gammaproteobacteria</taxon>
        <taxon>Alteromonadales</taxon>
        <taxon>Pseudoalteromonadaceae</taxon>
        <taxon>Pseudoalteromonas</taxon>
    </lineage>
</organism>
<dbReference type="SUPFAM" id="SSF51261">
    <property type="entry name" value="Duplicated hybrid motif"/>
    <property type="match status" value="1"/>
</dbReference>
<dbReference type="Proteomes" id="UP000030341">
    <property type="component" value="Chromosome 1"/>
</dbReference>
<dbReference type="PANTHER" id="PTHR21666:SF285">
    <property type="entry name" value="M23 FAMILY METALLOPEPTIDASE"/>
    <property type="match status" value="1"/>
</dbReference>